<evidence type="ECO:0000313" key="2">
    <source>
        <dbReference type="Proteomes" id="UP001432322"/>
    </source>
</evidence>
<dbReference type="Pfam" id="PF17266">
    <property type="entry name" value="DUF5332"/>
    <property type="match status" value="1"/>
</dbReference>
<protein>
    <submittedName>
        <fullName evidence="1">Uncharacterized protein</fullName>
    </submittedName>
</protein>
<comment type="caution">
    <text evidence="1">The sequence shown here is derived from an EMBL/GenBank/DDBJ whole genome shotgun (WGS) entry which is preliminary data.</text>
</comment>
<name>A0AAV5WJA6_9BILA</name>
<dbReference type="Proteomes" id="UP001432322">
    <property type="component" value="Unassembled WGS sequence"/>
</dbReference>
<gene>
    <name evidence="1" type="ORF">PFISCL1PPCAC_23653</name>
</gene>
<dbReference type="AlphaFoldDB" id="A0AAV5WJA6"/>
<dbReference type="PANTHER" id="PTHR38612">
    <property type="entry name" value="PROTEIN DCT-5-RELATED"/>
    <property type="match status" value="1"/>
</dbReference>
<organism evidence="1 2">
    <name type="scientific">Pristionchus fissidentatus</name>
    <dbReference type="NCBI Taxonomy" id="1538716"/>
    <lineage>
        <taxon>Eukaryota</taxon>
        <taxon>Metazoa</taxon>
        <taxon>Ecdysozoa</taxon>
        <taxon>Nematoda</taxon>
        <taxon>Chromadorea</taxon>
        <taxon>Rhabditida</taxon>
        <taxon>Rhabditina</taxon>
        <taxon>Diplogasteromorpha</taxon>
        <taxon>Diplogasteroidea</taxon>
        <taxon>Neodiplogasteridae</taxon>
        <taxon>Pristionchus</taxon>
    </lineage>
</organism>
<reference evidence="1" key="1">
    <citation type="submission" date="2023-10" db="EMBL/GenBank/DDBJ databases">
        <title>Genome assembly of Pristionchus species.</title>
        <authorList>
            <person name="Yoshida K."/>
            <person name="Sommer R.J."/>
        </authorList>
    </citation>
    <scope>NUCLEOTIDE SEQUENCE</scope>
    <source>
        <strain evidence="1">RS5133</strain>
    </source>
</reference>
<accession>A0AAV5WJA6</accession>
<dbReference type="InterPro" id="IPR035161">
    <property type="entry name" value="DUF5332"/>
</dbReference>
<proteinExistence type="predicted"/>
<evidence type="ECO:0000313" key="1">
    <source>
        <dbReference type="EMBL" id="GMT32356.1"/>
    </source>
</evidence>
<dbReference type="PANTHER" id="PTHR38612:SF2">
    <property type="entry name" value="PROTEIN DCT-5"/>
    <property type="match status" value="1"/>
</dbReference>
<feature type="non-terminal residue" evidence="1">
    <location>
        <position position="1"/>
    </location>
</feature>
<sequence length="202" mass="23403">CPIPSFLRPLLSNRARSCHTQMKPLILLAAFCTISISALKPCQKLALCALEKCIERKENGTKTPIEEELIDNLIGRFNFGCVYGPSCYDYCMQCDTCKYGMEQIKNIVIKNKSDGQCPALEKCTQICFSDQVRSRSPWDCFRDQCAPECFDRRKCNSCFETMKSIFAAFCYREGYNFKFKTKCRELFDKTSTDLVFRRRRLL</sequence>
<dbReference type="EMBL" id="BTSY01000006">
    <property type="protein sequence ID" value="GMT32356.1"/>
    <property type="molecule type" value="Genomic_DNA"/>
</dbReference>
<keyword evidence="2" id="KW-1185">Reference proteome</keyword>